<proteinExistence type="predicted"/>
<organism evidence="1 2">
    <name type="scientific">Sphingomonas oligophenolica</name>
    <dbReference type="NCBI Taxonomy" id="301154"/>
    <lineage>
        <taxon>Bacteria</taxon>
        <taxon>Pseudomonadati</taxon>
        <taxon>Pseudomonadota</taxon>
        <taxon>Alphaproteobacteria</taxon>
        <taxon>Sphingomonadales</taxon>
        <taxon>Sphingomonadaceae</taxon>
        <taxon>Sphingomonas</taxon>
    </lineage>
</organism>
<comment type="caution">
    <text evidence="1">The sequence shown here is derived from an EMBL/GenBank/DDBJ whole genome shotgun (WGS) entry which is preliminary data.</text>
</comment>
<keyword evidence="2" id="KW-1185">Reference proteome</keyword>
<dbReference type="Proteomes" id="UP001419910">
    <property type="component" value="Unassembled WGS sequence"/>
</dbReference>
<evidence type="ECO:0008006" key="3">
    <source>
        <dbReference type="Google" id="ProtNLM"/>
    </source>
</evidence>
<gene>
    <name evidence="1" type="ORF">ABC974_24065</name>
</gene>
<accession>A0ABU9YA86</accession>
<protein>
    <recommendedName>
        <fullName evidence="3">Cytochrome c domain-containing protein</fullName>
    </recommendedName>
</protein>
<reference evidence="1 2" key="1">
    <citation type="submission" date="2024-05" db="EMBL/GenBank/DDBJ databases">
        <authorList>
            <person name="Liu Q."/>
            <person name="Xin Y.-H."/>
        </authorList>
    </citation>
    <scope>NUCLEOTIDE SEQUENCE [LARGE SCALE GENOMIC DNA]</scope>
    <source>
        <strain evidence="1 2">CGMCC 1.10181</strain>
    </source>
</reference>
<dbReference type="RefSeq" id="WP_343891080.1">
    <property type="nucleotide sequence ID" value="NZ_BAAAEH010000038.1"/>
</dbReference>
<evidence type="ECO:0000313" key="1">
    <source>
        <dbReference type="EMBL" id="MEN2792726.1"/>
    </source>
</evidence>
<name>A0ABU9YA86_9SPHN</name>
<sequence>MRNLFLVLAAITAIFVGLGVGIAQGPQQVPNPAMTDPDQQAWRLFLAVNQKVPRPGANDALFETWANDGDTFKPVPAWPTTPSAGKAAPRALSLVLQRAHAAHVGPIVEVVPGGTDLVSEETRHNRPDFDFIVQNRLFKVSGLQAAFTAGKTLTFPIDSMEVKANWVEVGRLKEFNGFTGTPADAAKIYHVNSAGGKQYALVAFHIISKLVPNWTWATFEHKDNPGRCDILGCRDSFGAQIPYVAPLSTVESKTHYPNCAKTAALTALLSQAKIDPAFTNYCLKGSQSDFTDPSGLVIRVGNSVTEQGFVAQASCMSCHGRAAFDATGHATSFAGFDPLTINTPLTSNAGNGPIGPIDSRWYWVAGGPPSYPSLVGEQDLTRIALPADFVWSIPFCAIDDTTKPPETKSRFCSAK</sequence>
<evidence type="ECO:0000313" key="2">
    <source>
        <dbReference type="Proteomes" id="UP001419910"/>
    </source>
</evidence>
<dbReference type="EMBL" id="JBDIME010000032">
    <property type="protein sequence ID" value="MEN2792726.1"/>
    <property type="molecule type" value="Genomic_DNA"/>
</dbReference>